<keyword evidence="4" id="KW-0408">Iron</keyword>
<dbReference type="EMBL" id="JBHRZT010000013">
    <property type="protein sequence ID" value="MFC3882415.1"/>
    <property type="molecule type" value="Genomic_DNA"/>
</dbReference>
<evidence type="ECO:0000256" key="1">
    <source>
        <dbReference type="ARBA" id="ARBA00008425"/>
    </source>
</evidence>
<proteinExistence type="inferred from homology"/>
<protein>
    <submittedName>
        <fullName evidence="6">TauD/TfdA family dioxygenase</fullName>
    </submittedName>
</protein>
<dbReference type="PIRSF" id="PIRSF019543">
    <property type="entry name" value="Clavaminate_syn"/>
    <property type="match status" value="1"/>
</dbReference>
<dbReference type="Gene3D" id="3.60.130.10">
    <property type="entry name" value="Clavaminate synthase-like"/>
    <property type="match status" value="1"/>
</dbReference>
<dbReference type="InterPro" id="IPR042098">
    <property type="entry name" value="TauD-like_sf"/>
</dbReference>
<evidence type="ECO:0000259" key="5">
    <source>
        <dbReference type="Pfam" id="PF02668"/>
    </source>
</evidence>
<keyword evidence="3" id="KW-0560">Oxidoreductase</keyword>
<name>A0ABV8AXM1_9BACI</name>
<sequence length="341" mass="38701">MNKEYVFTLTDVEREILRLELDQIQYDPTGSTNYVTEVRMAALRAMPRRIIQCLDEQRASLKPLPYIVLENLPIDDSVLYTPHPQVFTPKAKTGFISENLIMAVGALVGEPYSMLHEGHDIVNNLIPSKKEKKEYTGLGSEVELDFHIENAALKFMGGMNFSPCGLILMGVRHDPERPLTRVSDAREALALLSQNDIDQLSQPLYHIKVPYRWRSSIPGELQETKLVPLIQGEVDLPEVAVAFYPDMVRPINDSAASALSNFHDAIRKVSFGVDVAPGRLVYVDNRFTLHSRDSFNPSFDEKGNPLRWVQRVIVAPNLWNHRNLNQVKERVFKPVFEPVSV</sequence>
<dbReference type="Pfam" id="PF02668">
    <property type="entry name" value="TauD"/>
    <property type="match status" value="1"/>
</dbReference>
<dbReference type="SUPFAM" id="SSF51197">
    <property type="entry name" value="Clavaminate synthase-like"/>
    <property type="match status" value="1"/>
</dbReference>
<dbReference type="Proteomes" id="UP001595752">
    <property type="component" value="Unassembled WGS sequence"/>
</dbReference>
<dbReference type="RefSeq" id="WP_377911875.1">
    <property type="nucleotide sequence ID" value="NZ_JBHRZT010000013.1"/>
</dbReference>
<organism evidence="6 7">
    <name type="scientific">Bacillus songklensis</name>
    <dbReference type="NCBI Taxonomy" id="1069116"/>
    <lineage>
        <taxon>Bacteria</taxon>
        <taxon>Bacillati</taxon>
        <taxon>Bacillota</taxon>
        <taxon>Bacilli</taxon>
        <taxon>Bacillales</taxon>
        <taxon>Bacillaceae</taxon>
        <taxon>Bacillus</taxon>
    </lineage>
</organism>
<comment type="caution">
    <text evidence="6">The sequence shown here is derived from an EMBL/GenBank/DDBJ whole genome shotgun (WGS) entry which is preliminary data.</text>
</comment>
<gene>
    <name evidence="6" type="ORF">ACFOU2_02280</name>
</gene>
<evidence type="ECO:0000256" key="4">
    <source>
        <dbReference type="ARBA" id="ARBA00023004"/>
    </source>
</evidence>
<evidence type="ECO:0000313" key="7">
    <source>
        <dbReference type="Proteomes" id="UP001595752"/>
    </source>
</evidence>
<keyword evidence="2" id="KW-0479">Metal-binding</keyword>
<reference evidence="7" key="1">
    <citation type="journal article" date="2019" name="Int. J. Syst. Evol. Microbiol.">
        <title>The Global Catalogue of Microorganisms (GCM) 10K type strain sequencing project: providing services to taxonomists for standard genome sequencing and annotation.</title>
        <authorList>
            <consortium name="The Broad Institute Genomics Platform"/>
            <consortium name="The Broad Institute Genome Sequencing Center for Infectious Disease"/>
            <person name="Wu L."/>
            <person name="Ma J."/>
        </authorList>
    </citation>
    <scope>NUCLEOTIDE SEQUENCE [LARGE SCALE GENOMIC DNA]</scope>
    <source>
        <strain evidence="7">CCUG 61889</strain>
    </source>
</reference>
<keyword evidence="7" id="KW-1185">Reference proteome</keyword>
<accession>A0ABV8AXM1</accession>
<feature type="domain" description="TauD/TfdA-like" evidence="5">
    <location>
        <begin position="146"/>
        <end position="312"/>
    </location>
</feature>
<dbReference type="InterPro" id="IPR014503">
    <property type="entry name" value="Clavaminate_syn-like"/>
</dbReference>
<comment type="similarity">
    <text evidence="1">Belongs to the clavaminate synthase family.</text>
</comment>
<keyword evidence="6" id="KW-0223">Dioxygenase</keyword>
<dbReference type="GO" id="GO:0051213">
    <property type="term" value="F:dioxygenase activity"/>
    <property type="evidence" value="ECO:0007669"/>
    <property type="project" value="UniProtKB-KW"/>
</dbReference>
<dbReference type="InterPro" id="IPR003819">
    <property type="entry name" value="TauD/TfdA-like"/>
</dbReference>
<evidence type="ECO:0000256" key="3">
    <source>
        <dbReference type="ARBA" id="ARBA00023002"/>
    </source>
</evidence>
<evidence type="ECO:0000256" key="2">
    <source>
        <dbReference type="ARBA" id="ARBA00022723"/>
    </source>
</evidence>
<evidence type="ECO:0000313" key="6">
    <source>
        <dbReference type="EMBL" id="MFC3882415.1"/>
    </source>
</evidence>